<dbReference type="EC" id="3.-.-.-" evidence="4"/>
<keyword evidence="4" id="KW-0378">Hydrolase</keyword>
<dbReference type="GO" id="GO:0016787">
    <property type="term" value="F:hydrolase activity"/>
    <property type="evidence" value="ECO:0007669"/>
    <property type="project" value="UniProtKB-KW"/>
</dbReference>
<dbReference type="PROSITE" id="PS51677">
    <property type="entry name" value="NODB"/>
    <property type="match status" value="1"/>
</dbReference>
<comment type="subcellular location">
    <subcellularLocation>
        <location evidence="1">Secreted</location>
    </subcellularLocation>
</comment>
<reference evidence="4 5" key="1">
    <citation type="submission" date="2024-06" db="EMBL/GenBank/DDBJ databases">
        <authorList>
            <person name="Li F."/>
        </authorList>
    </citation>
    <scope>NUCLEOTIDE SEQUENCE [LARGE SCALE GENOMIC DNA]</scope>
    <source>
        <strain evidence="4 5">GXAS 311</strain>
    </source>
</reference>
<keyword evidence="5" id="KW-1185">Reference proteome</keyword>
<evidence type="ECO:0000313" key="4">
    <source>
        <dbReference type="EMBL" id="MET1255366.1"/>
    </source>
</evidence>
<feature type="domain" description="NodB homology" evidence="3">
    <location>
        <begin position="65"/>
        <end position="274"/>
    </location>
</feature>
<dbReference type="CDD" id="cd10973">
    <property type="entry name" value="CE4_DAC_u4_5s"/>
    <property type="match status" value="1"/>
</dbReference>
<name>A0ABV2BTU4_9GAMM</name>
<gene>
    <name evidence="4" type="ORF">ABVT43_09535</name>
</gene>
<dbReference type="InterPro" id="IPR051398">
    <property type="entry name" value="Polysacch_Deacetylase"/>
</dbReference>
<keyword evidence="2" id="KW-0732">Signal</keyword>
<organism evidence="4 5">
    <name type="scientific">Aliikangiella maris</name>
    <dbReference type="NCBI Taxonomy" id="3162458"/>
    <lineage>
        <taxon>Bacteria</taxon>
        <taxon>Pseudomonadati</taxon>
        <taxon>Pseudomonadota</taxon>
        <taxon>Gammaproteobacteria</taxon>
        <taxon>Oceanospirillales</taxon>
        <taxon>Pleioneaceae</taxon>
        <taxon>Aliikangiella</taxon>
    </lineage>
</organism>
<dbReference type="RefSeq" id="WP_353895951.1">
    <property type="nucleotide sequence ID" value="NZ_JBEVCJ010000009.1"/>
</dbReference>
<dbReference type="InterPro" id="IPR002509">
    <property type="entry name" value="NODB_dom"/>
</dbReference>
<comment type="caution">
    <text evidence="4">The sequence shown here is derived from an EMBL/GenBank/DDBJ whole genome shotgun (WGS) entry which is preliminary data.</text>
</comment>
<accession>A0ABV2BTU4</accession>
<dbReference type="PANTHER" id="PTHR34216:SF3">
    <property type="entry name" value="POLY-BETA-1,6-N-ACETYL-D-GLUCOSAMINE N-DEACETYLASE"/>
    <property type="match status" value="1"/>
</dbReference>
<protein>
    <submittedName>
        <fullName evidence="4">Polysaccharide deacetylase family protein</fullName>
        <ecNumber evidence="4">3.-.-.-</ecNumber>
    </submittedName>
</protein>
<evidence type="ECO:0000256" key="2">
    <source>
        <dbReference type="ARBA" id="ARBA00022729"/>
    </source>
</evidence>
<dbReference type="InterPro" id="IPR011330">
    <property type="entry name" value="Glyco_hydro/deAcase_b/a-brl"/>
</dbReference>
<dbReference type="SUPFAM" id="SSF88713">
    <property type="entry name" value="Glycoside hydrolase/deacetylase"/>
    <property type="match status" value="1"/>
</dbReference>
<sequence>MFAVNSNAAVVLQYHHIDLQTPSATSISPQLFREHMAYLASNQFNVIHLAQFIEYLRTQKPFPPKTVLITFDDGYQSVATQAAPILKTYGFPFTVFINTQPITEQSSLVMTWETLGKLAANGATIANHSVAHPHMIRRLANESDAQWNKRITNEVLQAQQLIEQHFPQKIRAFAYPYGEFNLALTKILKTLGFVGFAQHSGAVAVNVDQQVIPRFPFGGNYGDINDFILKVNTQALPITDIVLLDQNNRILTEHVLTNHQHRPQLQLQLDPTFKAVDIQCYLSGQGRLTKISLAENNWIFKPEKDIPFARSRYNCTAPTKVKGEFYWFSQPWIRPLQDGSWYTE</sequence>
<evidence type="ECO:0000256" key="1">
    <source>
        <dbReference type="ARBA" id="ARBA00004613"/>
    </source>
</evidence>
<dbReference type="Proteomes" id="UP001548189">
    <property type="component" value="Unassembled WGS sequence"/>
</dbReference>
<dbReference type="PANTHER" id="PTHR34216">
    <property type="match status" value="1"/>
</dbReference>
<proteinExistence type="predicted"/>
<evidence type="ECO:0000259" key="3">
    <source>
        <dbReference type="PROSITE" id="PS51677"/>
    </source>
</evidence>
<evidence type="ECO:0000313" key="5">
    <source>
        <dbReference type="Proteomes" id="UP001548189"/>
    </source>
</evidence>
<dbReference type="Pfam" id="PF01522">
    <property type="entry name" value="Polysacc_deac_1"/>
    <property type="match status" value="1"/>
</dbReference>
<dbReference type="Gene3D" id="3.20.20.370">
    <property type="entry name" value="Glycoside hydrolase/deacetylase"/>
    <property type="match status" value="1"/>
</dbReference>
<dbReference type="EMBL" id="JBEVCJ010000009">
    <property type="protein sequence ID" value="MET1255366.1"/>
    <property type="molecule type" value="Genomic_DNA"/>
</dbReference>